<dbReference type="STRING" id="97972.A0A2V1E0E6"/>
<keyword evidence="7 9" id="KW-1015">Disulfide bond</keyword>
<dbReference type="AlphaFoldDB" id="A0A2V1E0E6"/>
<evidence type="ECO:0000259" key="11">
    <source>
        <dbReference type="PROSITE" id="PS52012"/>
    </source>
</evidence>
<evidence type="ECO:0000256" key="8">
    <source>
        <dbReference type="ARBA" id="ARBA00023288"/>
    </source>
</evidence>
<evidence type="ECO:0000256" key="7">
    <source>
        <dbReference type="ARBA" id="ARBA00023157"/>
    </source>
</evidence>
<sequence>MRFSLPIIALFAANALAIDISGAPQCAQTCLINNQGQSTCDPNAVEATCFCADKAFYNVIQSCVLSGCQFSDVLKTLTWYNGICPSSRKARTLRV</sequence>
<comment type="similarity">
    <text evidence="3">Belongs to the RBT5 family.</text>
</comment>
<dbReference type="Pfam" id="PF05730">
    <property type="entry name" value="CFEM"/>
    <property type="match status" value="1"/>
</dbReference>
<keyword evidence="8" id="KW-0449">Lipoprotein</keyword>
<dbReference type="Proteomes" id="UP000244855">
    <property type="component" value="Unassembled WGS sequence"/>
</dbReference>
<dbReference type="GO" id="GO:0005576">
    <property type="term" value="C:extracellular region"/>
    <property type="evidence" value="ECO:0007669"/>
    <property type="project" value="UniProtKB-SubCell"/>
</dbReference>
<comment type="subcellular location">
    <subcellularLocation>
        <location evidence="1">Membrane</location>
        <topology evidence="1">Lipid-anchor</topology>
        <topology evidence="1">GPI-anchor</topology>
    </subcellularLocation>
    <subcellularLocation>
        <location evidence="2">Secreted</location>
    </subcellularLocation>
</comment>
<dbReference type="GO" id="GO:0098552">
    <property type="term" value="C:side of membrane"/>
    <property type="evidence" value="ECO:0007669"/>
    <property type="project" value="UniProtKB-KW"/>
</dbReference>
<keyword evidence="5" id="KW-0336">GPI-anchor</keyword>
<dbReference type="PROSITE" id="PS52012">
    <property type="entry name" value="CFEM"/>
    <property type="match status" value="1"/>
</dbReference>
<comment type="caution">
    <text evidence="9">Lacks conserved residue(s) required for the propagation of feature annotation.</text>
</comment>
<reference evidence="12 13" key="1">
    <citation type="journal article" date="2018" name="Sci. Rep.">
        <title>Comparative genomics provides insights into the lifestyle and reveals functional heterogeneity of dark septate endophytic fungi.</title>
        <authorList>
            <person name="Knapp D.G."/>
            <person name="Nemeth J.B."/>
            <person name="Barry K."/>
            <person name="Hainaut M."/>
            <person name="Henrissat B."/>
            <person name="Johnson J."/>
            <person name="Kuo A."/>
            <person name="Lim J.H.P."/>
            <person name="Lipzen A."/>
            <person name="Nolan M."/>
            <person name="Ohm R.A."/>
            <person name="Tamas L."/>
            <person name="Grigoriev I.V."/>
            <person name="Spatafora J.W."/>
            <person name="Nagy L.G."/>
            <person name="Kovacs G.M."/>
        </authorList>
    </citation>
    <scope>NUCLEOTIDE SEQUENCE [LARGE SCALE GENOMIC DNA]</scope>
    <source>
        <strain evidence="12 13">DSE2036</strain>
    </source>
</reference>
<proteinExistence type="inferred from homology"/>
<evidence type="ECO:0000256" key="3">
    <source>
        <dbReference type="ARBA" id="ARBA00010031"/>
    </source>
</evidence>
<protein>
    <recommendedName>
        <fullName evidence="11">CFEM domain-containing protein</fullName>
    </recommendedName>
</protein>
<evidence type="ECO:0000256" key="9">
    <source>
        <dbReference type="PROSITE-ProRule" id="PRU01356"/>
    </source>
</evidence>
<evidence type="ECO:0000256" key="6">
    <source>
        <dbReference type="ARBA" id="ARBA00022729"/>
    </source>
</evidence>
<feature type="chain" id="PRO_5016031686" description="CFEM domain-containing protein" evidence="10">
    <location>
        <begin position="18"/>
        <end position="95"/>
    </location>
</feature>
<dbReference type="EMBL" id="KZ805325">
    <property type="protein sequence ID" value="PVI03987.1"/>
    <property type="molecule type" value="Genomic_DNA"/>
</dbReference>
<keyword evidence="13" id="KW-1185">Reference proteome</keyword>
<evidence type="ECO:0000256" key="4">
    <source>
        <dbReference type="ARBA" id="ARBA00022525"/>
    </source>
</evidence>
<keyword evidence="5" id="KW-0325">Glycoprotein</keyword>
<organism evidence="12 13">
    <name type="scientific">Periconia macrospinosa</name>
    <dbReference type="NCBI Taxonomy" id="97972"/>
    <lineage>
        <taxon>Eukaryota</taxon>
        <taxon>Fungi</taxon>
        <taxon>Dikarya</taxon>
        <taxon>Ascomycota</taxon>
        <taxon>Pezizomycotina</taxon>
        <taxon>Dothideomycetes</taxon>
        <taxon>Pleosporomycetidae</taxon>
        <taxon>Pleosporales</taxon>
        <taxon>Massarineae</taxon>
        <taxon>Periconiaceae</taxon>
        <taxon>Periconia</taxon>
    </lineage>
</organism>
<evidence type="ECO:0000256" key="10">
    <source>
        <dbReference type="SAM" id="SignalP"/>
    </source>
</evidence>
<feature type="domain" description="CFEM" evidence="11">
    <location>
        <begin position="1"/>
        <end position="95"/>
    </location>
</feature>
<evidence type="ECO:0000313" key="12">
    <source>
        <dbReference type="EMBL" id="PVI03987.1"/>
    </source>
</evidence>
<evidence type="ECO:0000256" key="5">
    <source>
        <dbReference type="ARBA" id="ARBA00022622"/>
    </source>
</evidence>
<keyword evidence="5" id="KW-0472">Membrane</keyword>
<dbReference type="InterPro" id="IPR008427">
    <property type="entry name" value="Extracellular_membr_CFEM_dom"/>
</dbReference>
<feature type="disulfide bond" evidence="9">
    <location>
        <begin position="51"/>
        <end position="84"/>
    </location>
</feature>
<feature type="signal peptide" evidence="10">
    <location>
        <begin position="1"/>
        <end position="17"/>
    </location>
</feature>
<evidence type="ECO:0000256" key="1">
    <source>
        <dbReference type="ARBA" id="ARBA00004589"/>
    </source>
</evidence>
<gene>
    <name evidence="12" type="ORF">DM02DRAFT_652008</name>
</gene>
<keyword evidence="6 10" id="KW-0732">Signal</keyword>
<evidence type="ECO:0000256" key="2">
    <source>
        <dbReference type="ARBA" id="ARBA00004613"/>
    </source>
</evidence>
<keyword evidence="4" id="KW-0964">Secreted</keyword>
<dbReference type="OrthoDB" id="3767534at2759"/>
<name>A0A2V1E0E6_9PLEO</name>
<dbReference type="SMART" id="SM00747">
    <property type="entry name" value="CFEM"/>
    <property type="match status" value="1"/>
</dbReference>
<evidence type="ECO:0000313" key="13">
    <source>
        <dbReference type="Proteomes" id="UP000244855"/>
    </source>
</evidence>
<accession>A0A2V1E0E6</accession>